<keyword evidence="2" id="KW-1185">Reference proteome</keyword>
<dbReference type="EMBL" id="PKUS01000048">
    <property type="protein sequence ID" value="PLW66788.1"/>
    <property type="molecule type" value="Genomic_DNA"/>
</dbReference>
<evidence type="ECO:0000313" key="1">
    <source>
        <dbReference type="EMBL" id="PLW66788.1"/>
    </source>
</evidence>
<sequence length="75" mass="8388">MALTNIEDLIECDGQITLGYLAPAGCVAIANNEAQTLAMLRRRPGEPLMVLLKRLDHAIERAVEYEEYIDEINQS</sequence>
<dbReference type="Proteomes" id="UP000235005">
    <property type="component" value="Unassembled WGS sequence"/>
</dbReference>
<gene>
    <name evidence="1" type="ORF">C0039_20015</name>
</gene>
<accession>A0A2N5WX35</accession>
<name>A0A2N5WX35_9GAMM</name>
<comment type="caution">
    <text evidence="1">The sequence shown here is derived from an EMBL/GenBank/DDBJ whole genome shotgun (WGS) entry which is preliminary data.</text>
</comment>
<dbReference type="AlphaFoldDB" id="A0A2N5WX35"/>
<proteinExistence type="predicted"/>
<dbReference type="OrthoDB" id="7065248at2"/>
<reference evidence="1 2" key="1">
    <citation type="submission" date="2018-01" db="EMBL/GenBank/DDBJ databases">
        <title>The draft genome sequence of Halioglobus lutimaris HF004.</title>
        <authorList>
            <person name="Du Z.-J."/>
            <person name="Shi M.-J."/>
        </authorList>
    </citation>
    <scope>NUCLEOTIDE SEQUENCE [LARGE SCALE GENOMIC DNA]</scope>
    <source>
        <strain evidence="1 2">HF004</strain>
    </source>
</reference>
<organism evidence="1 2">
    <name type="scientific">Pseudohalioglobus lutimaris</name>
    <dbReference type="NCBI Taxonomy" id="1737061"/>
    <lineage>
        <taxon>Bacteria</taxon>
        <taxon>Pseudomonadati</taxon>
        <taxon>Pseudomonadota</taxon>
        <taxon>Gammaproteobacteria</taxon>
        <taxon>Cellvibrionales</taxon>
        <taxon>Halieaceae</taxon>
        <taxon>Pseudohalioglobus</taxon>
    </lineage>
</organism>
<dbReference type="RefSeq" id="WP_101519114.1">
    <property type="nucleotide sequence ID" value="NZ_PKUS01000048.1"/>
</dbReference>
<protein>
    <submittedName>
        <fullName evidence="1">Uncharacterized protein</fullName>
    </submittedName>
</protein>
<evidence type="ECO:0000313" key="2">
    <source>
        <dbReference type="Proteomes" id="UP000235005"/>
    </source>
</evidence>